<dbReference type="Pfam" id="PF03372">
    <property type="entry name" value="Exo_endo_phos"/>
    <property type="match status" value="1"/>
</dbReference>
<evidence type="ECO:0000259" key="1">
    <source>
        <dbReference type="Pfam" id="PF03372"/>
    </source>
</evidence>
<gene>
    <name evidence="3" type="primary">LOC131805464</name>
</gene>
<dbReference type="GeneID" id="131805464"/>
<dbReference type="PANTHER" id="PTHR47510:SF3">
    <property type="entry name" value="ENDO_EXONUCLEASE_PHOSPHATASE DOMAIN-CONTAINING PROTEIN"/>
    <property type="match status" value="1"/>
</dbReference>
<dbReference type="Proteomes" id="UP001652621">
    <property type="component" value="Unplaced"/>
</dbReference>
<dbReference type="Gene3D" id="3.60.10.10">
    <property type="entry name" value="Endonuclease/exonuclease/phosphatase"/>
    <property type="match status" value="1"/>
</dbReference>
<reference evidence="3" key="1">
    <citation type="submission" date="2025-08" db="UniProtKB">
        <authorList>
            <consortium name="RefSeq"/>
        </authorList>
    </citation>
    <scope>IDENTIFICATION</scope>
    <source>
        <strain evidence="3">Aabys</strain>
        <tissue evidence="3">Whole body</tissue>
    </source>
</reference>
<evidence type="ECO:0000313" key="3">
    <source>
        <dbReference type="RefSeq" id="XP_058984632.1"/>
    </source>
</evidence>
<proteinExistence type="predicted"/>
<name>A0ABM3VFQ6_MUSDO</name>
<feature type="domain" description="Endonuclease/exonuclease/phosphatase" evidence="1">
    <location>
        <begin position="28"/>
        <end position="235"/>
    </location>
</feature>
<dbReference type="SUPFAM" id="SSF56219">
    <property type="entry name" value="DNase I-like"/>
    <property type="match status" value="1"/>
</dbReference>
<dbReference type="RefSeq" id="XP_058984632.1">
    <property type="nucleotide sequence ID" value="XM_059128649.1"/>
</dbReference>
<keyword evidence="2" id="KW-1185">Reference proteome</keyword>
<sequence>MSSNENLGPLVSGNSYLKNVLSPFKSNLNVAHINCRSIRPVTKLDELKNLLGNNNTFDILAVTETWLVPDILNSAVSIPGYYFCRGDREIPGRGGGVGIYLSKGLPFRHVFKSSVHHCESLFLELQFQSTKVLFGVIYLPTGDIDLFESLHCNIFEEYNNIVLFGDFNFNLFNPTKAIIFRRLCTRLNLSIIHNSKPTHFDLGSRSTSLIDFMLTSDFSIVAYSDQIQCPAISDHALIFASLSISFSSLPDFVEYRNFNNIDWNGIWNFLASYDPNLVFSSVGVDAKCASITSLLDSLYSFVPVVRKKIKHSVDPWMKSIDVRFAVSLRDLAFSSFQNERTQEHWRIYCKYRNRAKAIIRRCRRYHYSRLFNGINSRGLWKALRGSGCVVLLRILLLCP</sequence>
<protein>
    <submittedName>
        <fullName evidence="3">Uncharacterized protein LOC131805464</fullName>
    </submittedName>
</protein>
<accession>A0ABM3VFQ6</accession>
<organism evidence="2 3">
    <name type="scientific">Musca domestica</name>
    <name type="common">House fly</name>
    <dbReference type="NCBI Taxonomy" id="7370"/>
    <lineage>
        <taxon>Eukaryota</taxon>
        <taxon>Metazoa</taxon>
        <taxon>Ecdysozoa</taxon>
        <taxon>Arthropoda</taxon>
        <taxon>Hexapoda</taxon>
        <taxon>Insecta</taxon>
        <taxon>Pterygota</taxon>
        <taxon>Neoptera</taxon>
        <taxon>Endopterygota</taxon>
        <taxon>Diptera</taxon>
        <taxon>Brachycera</taxon>
        <taxon>Muscomorpha</taxon>
        <taxon>Muscoidea</taxon>
        <taxon>Muscidae</taxon>
        <taxon>Musca</taxon>
    </lineage>
</organism>
<dbReference type="InterPro" id="IPR036691">
    <property type="entry name" value="Endo/exonu/phosph_ase_sf"/>
</dbReference>
<dbReference type="PANTHER" id="PTHR47510">
    <property type="entry name" value="REVERSE TRANSCRIPTASE DOMAIN-CONTAINING PROTEIN"/>
    <property type="match status" value="1"/>
</dbReference>
<dbReference type="InterPro" id="IPR005135">
    <property type="entry name" value="Endo/exonuclease/phosphatase"/>
</dbReference>
<evidence type="ECO:0000313" key="2">
    <source>
        <dbReference type="Proteomes" id="UP001652621"/>
    </source>
</evidence>